<protein>
    <submittedName>
        <fullName evidence="2">Uncharacterized protein</fullName>
    </submittedName>
</protein>
<dbReference type="EMBL" id="LR797475">
    <property type="protein sequence ID" value="CAB4218259.1"/>
    <property type="molecule type" value="Genomic_DNA"/>
</dbReference>
<accession>A0A6J5SSH8</accession>
<evidence type="ECO:0000313" key="1">
    <source>
        <dbReference type="EMBL" id="CAB4164939.1"/>
    </source>
</evidence>
<sequence length="63" mass="7409">MKPPLQITPEAWQAYRSVFRSLGPRHRNVDRWRHDLKWKVEEHVIADYLAEERAALVTKAGNA</sequence>
<name>A0A6J5SSH8_9CAUD</name>
<gene>
    <name evidence="2" type="ORF">UFOVP1603_22</name>
    <name evidence="1" type="ORF">UFOVP833_3</name>
</gene>
<dbReference type="EMBL" id="LR796770">
    <property type="protein sequence ID" value="CAB4164939.1"/>
    <property type="molecule type" value="Genomic_DNA"/>
</dbReference>
<evidence type="ECO:0000313" key="2">
    <source>
        <dbReference type="EMBL" id="CAB4218259.1"/>
    </source>
</evidence>
<organism evidence="2">
    <name type="scientific">uncultured Caudovirales phage</name>
    <dbReference type="NCBI Taxonomy" id="2100421"/>
    <lineage>
        <taxon>Viruses</taxon>
        <taxon>Duplodnaviria</taxon>
        <taxon>Heunggongvirae</taxon>
        <taxon>Uroviricota</taxon>
        <taxon>Caudoviricetes</taxon>
        <taxon>Peduoviridae</taxon>
        <taxon>Maltschvirus</taxon>
        <taxon>Maltschvirus maltsch</taxon>
    </lineage>
</organism>
<reference evidence="2" key="1">
    <citation type="submission" date="2020-05" db="EMBL/GenBank/DDBJ databases">
        <authorList>
            <person name="Chiriac C."/>
            <person name="Salcher M."/>
            <person name="Ghai R."/>
            <person name="Kavagutti S V."/>
        </authorList>
    </citation>
    <scope>NUCLEOTIDE SEQUENCE</scope>
</reference>
<proteinExistence type="predicted"/>